<dbReference type="RefSeq" id="WP_248937292.1">
    <property type="nucleotide sequence ID" value="NZ_JAKILF010000008.1"/>
</dbReference>
<dbReference type="Proteomes" id="UP001595621">
    <property type="component" value="Unassembled WGS sequence"/>
</dbReference>
<evidence type="ECO:0000256" key="1">
    <source>
        <dbReference type="ARBA" id="ARBA00010884"/>
    </source>
</evidence>
<organism evidence="5 6">
    <name type="scientific">Shewanella submarina</name>
    <dbReference type="NCBI Taxonomy" id="2016376"/>
    <lineage>
        <taxon>Bacteria</taxon>
        <taxon>Pseudomonadati</taxon>
        <taxon>Pseudomonadota</taxon>
        <taxon>Gammaproteobacteria</taxon>
        <taxon>Alteromonadales</taxon>
        <taxon>Shewanellaceae</taxon>
        <taxon>Shewanella</taxon>
    </lineage>
</organism>
<gene>
    <name evidence="5" type="ORF">ACFOE0_02060</name>
</gene>
<name>A0ABV7GAB1_9GAMM</name>
<keyword evidence="6" id="KW-1185">Reference proteome</keyword>
<dbReference type="Pfam" id="PF00561">
    <property type="entry name" value="Abhydrolase_1"/>
    <property type="match status" value="1"/>
</dbReference>
<evidence type="ECO:0000259" key="4">
    <source>
        <dbReference type="Pfam" id="PF00561"/>
    </source>
</evidence>
<dbReference type="SUPFAM" id="SSF53474">
    <property type="entry name" value="alpha/beta-Hydrolases"/>
    <property type="match status" value="1"/>
</dbReference>
<dbReference type="Gene3D" id="3.40.50.1820">
    <property type="entry name" value="alpha/beta hydrolase"/>
    <property type="match status" value="1"/>
</dbReference>
<dbReference type="NCBIfam" id="NF008218">
    <property type="entry name" value="PRK10985.1"/>
    <property type="match status" value="1"/>
</dbReference>
<keyword evidence="3 5" id="KW-0378">Hydrolase</keyword>
<dbReference type="InterPro" id="IPR050960">
    <property type="entry name" value="AB_hydrolase_4_sf"/>
</dbReference>
<dbReference type="EMBL" id="JBHRTD010000001">
    <property type="protein sequence ID" value="MFC3136975.1"/>
    <property type="molecule type" value="Genomic_DNA"/>
</dbReference>
<proteinExistence type="inferred from homology"/>
<evidence type="ECO:0000256" key="3">
    <source>
        <dbReference type="ARBA" id="ARBA00022801"/>
    </source>
</evidence>
<evidence type="ECO:0000313" key="5">
    <source>
        <dbReference type="EMBL" id="MFC3136975.1"/>
    </source>
</evidence>
<dbReference type="PANTHER" id="PTHR10794:SF94">
    <property type="entry name" value="ESTERASE YHET-RELATED"/>
    <property type="match status" value="1"/>
</dbReference>
<dbReference type="InterPro" id="IPR000073">
    <property type="entry name" value="AB_hydrolase_1"/>
</dbReference>
<dbReference type="InterPro" id="IPR012020">
    <property type="entry name" value="ABHD4"/>
</dbReference>
<dbReference type="InterPro" id="IPR029058">
    <property type="entry name" value="AB_hydrolase_fold"/>
</dbReference>
<dbReference type="PIRSF" id="PIRSF005211">
    <property type="entry name" value="Ab_hydro_YheT"/>
    <property type="match status" value="1"/>
</dbReference>
<keyword evidence="2" id="KW-0719">Serine esterase</keyword>
<evidence type="ECO:0000256" key="2">
    <source>
        <dbReference type="ARBA" id="ARBA00022487"/>
    </source>
</evidence>
<comment type="caution">
    <text evidence="5">The sequence shown here is derived from an EMBL/GenBank/DDBJ whole genome shotgun (WGS) entry which is preliminary data.</text>
</comment>
<dbReference type="GO" id="GO:0016787">
    <property type="term" value="F:hydrolase activity"/>
    <property type="evidence" value="ECO:0007669"/>
    <property type="project" value="UniProtKB-KW"/>
</dbReference>
<dbReference type="PANTHER" id="PTHR10794">
    <property type="entry name" value="ABHYDROLASE DOMAIN-CONTAINING PROTEIN"/>
    <property type="match status" value="1"/>
</dbReference>
<dbReference type="PROSITE" id="PS01133">
    <property type="entry name" value="UPF0017"/>
    <property type="match status" value="1"/>
</dbReference>
<evidence type="ECO:0000313" key="6">
    <source>
        <dbReference type="Proteomes" id="UP001595621"/>
    </source>
</evidence>
<reference evidence="6" key="1">
    <citation type="journal article" date="2019" name="Int. J. Syst. Evol. Microbiol.">
        <title>The Global Catalogue of Microorganisms (GCM) 10K type strain sequencing project: providing services to taxonomists for standard genome sequencing and annotation.</title>
        <authorList>
            <consortium name="The Broad Institute Genomics Platform"/>
            <consortium name="The Broad Institute Genome Sequencing Center for Infectious Disease"/>
            <person name="Wu L."/>
            <person name="Ma J."/>
        </authorList>
    </citation>
    <scope>NUCLEOTIDE SEQUENCE [LARGE SCALE GENOMIC DNA]</scope>
    <source>
        <strain evidence="6">KCTC 52277</strain>
    </source>
</reference>
<accession>A0ABV7GAB1</accession>
<feature type="domain" description="AB hydrolase-1" evidence="4">
    <location>
        <begin position="58"/>
        <end position="300"/>
    </location>
</feature>
<protein>
    <submittedName>
        <fullName evidence="5">Hydrolase</fullName>
    </submittedName>
</protein>
<dbReference type="InterPro" id="IPR000952">
    <property type="entry name" value="AB_hydrolase_4_CS"/>
</dbReference>
<comment type="similarity">
    <text evidence="1">Belongs to the AB hydrolase superfamily. AB hydrolase 4 family.</text>
</comment>
<sequence length="323" mass="35934">MTPDKFSPPWWARSPHIQTILPVLTKEQSPKVTRERLELADGDFIDLDWCGQASNGEPVLVLIHGLEGSSESHYARRMLNQCHLRGLTAVVHHHRSCSGLPNRLARSYHSGDTQDLGHTLAQIRARLPDSPVWACGYSLGGNVVTKYLGETGSDSLIDRAVVVSAPLQLGACAERLKAGFSRVYQNYLIRQLQAKTLEKVNHPQLGRQMPLDESKVRELTTFHQFDDAVTAPLHGFKGVQDYYQRASGMPFLAKIQVPTLVLHAGDDPFMTSDVIPPPNGLAPNVEYELQPLGGHVGFINGGLPWRPRYYLEPRILYFLTGES</sequence>